<evidence type="ECO:0000313" key="1">
    <source>
        <dbReference type="EMBL" id="GAV89455.1"/>
    </source>
</evidence>
<dbReference type="CDD" id="cd00303">
    <property type="entry name" value="retropepsin_like"/>
    <property type="match status" value="1"/>
</dbReference>
<dbReference type="InterPro" id="IPR021109">
    <property type="entry name" value="Peptidase_aspartic_dom_sf"/>
</dbReference>
<keyword evidence="2" id="KW-1185">Reference proteome</keyword>
<dbReference type="InParanoid" id="A0A1Q3DAJ3"/>
<dbReference type="Proteomes" id="UP000187406">
    <property type="component" value="Unassembled WGS sequence"/>
</dbReference>
<comment type="caution">
    <text evidence="1">The sequence shown here is derived from an EMBL/GenBank/DDBJ whole genome shotgun (WGS) entry which is preliminary data.</text>
</comment>
<sequence>MHHPLQVFIDNGSTHNFLKEVVATRLGLPILPCKTFEVFVGNGQYIICSKKCESVPISLQLHKFVIGLFILRIQGAELVLGIQWLRLLGPIVTDYQSLTMDSIGKISLLN</sequence>
<organism evidence="1 2">
    <name type="scientific">Cephalotus follicularis</name>
    <name type="common">Albany pitcher plant</name>
    <dbReference type="NCBI Taxonomy" id="3775"/>
    <lineage>
        <taxon>Eukaryota</taxon>
        <taxon>Viridiplantae</taxon>
        <taxon>Streptophyta</taxon>
        <taxon>Embryophyta</taxon>
        <taxon>Tracheophyta</taxon>
        <taxon>Spermatophyta</taxon>
        <taxon>Magnoliopsida</taxon>
        <taxon>eudicotyledons</taxon>
        <taxon>Gunneridae</taxon>
        <taxon>Pentapetalae</taxon>
        <taxon>rosids</taxon>
        <taxon>fabids</taxon>
        <taxon>Oxalidales</taxon>
        <taxon>Cephalotaceae</taxon>
        <taxon>Cephalotus</taxon>
    </lineage>
</organism>
<name>A0A1Q3DAJ3_CEPFO</name>
<protein>
    <submittedName>
        <fullName evidence="1">RVP_2 domain-containing protein</fullName>
    </submittedName>
</protein>
<proteinExistence type="predicted"/>
<dbReference type="EMBL" id="BDDD01005505">
    <property type="protein sequence ID" value="GAV89455.1"/>
    <property type="molecule type" value="Genomic_DNA"/>
</dbReference>
<dbReference type="OrthoDB" id="1745472at2759"/>
<accession>A0A1Q3DAJ3</accession>
<dbReference type="Pfam" id="PF08284">
    <property type="entry name" value="RVP_2"/>
    <property type="match status" value="1"/>
</dbReference>
<dbReference type="SUPFAM" id="SSF50630">
    <property type="entry name" value="Acid proteases"/>
    <property type="match status" value="1"/>
</dbReference>
<evidence type="ECO:0000313" key="2">
    <source>
        <dbReference type="Proteomes" id="UP000187406"/>
    </source>
</evidence>
<dbReference type="Gene3D" id="2.40.70.10">
    <property type="entry name" value="Acid Proteases"/>
    <property type="match status" value="1"/>
</dbReference>
<reference evidence="2" key="1">
    <citation type="submission" date="2016-04" db="EMBL/GenBank/DDBJ databases">
        <title>Cephalotus genome sequencing.</title>
        <authorList>
            <person name="Fukushima K."/>
            <person name="Hasebe M."/>
            <person name="Fang X."/>
        </authorList>
    </citation>
    <scope>NUCLEOTIDE SEQUENCE [LARGE SCALE GENOMIC DNA]</scope>
    <source>
        <strain evidence="2">cv. St1</strain>
    </source>
</reference>
<gene>
    <name evidence="1" type="ORF">CFOL_v3_32869</name>
</gene>
<dbReference type="AlphaFoldDB" id="A0A1Q3DAJ3"/>